<evidence type="ECO:0000313" key="8">
    <source>
        <dbReference type="Proteomes" id="UP000319619"/>
    </source>
</evidence>
<reference evidence="7 8" key="1">
    <citation type="submission" date="2017-06" db="EMBL/GenBank/DDBJ databases">
        <title>Novel microbial phyla capable of carbon fixation and sulfur reduction in deep-sea sediments.</title>
        <authorList>
            <person name="Huang J."/>
            <person name="Baker B."/>
            <person name="Wang Y."/>
        </authorList>
    </citation>
    <scope>NUCLEOTIDE SEQUENCE [LARGE SCALE GENOMIC DNA]</scope>
    <source>
        <strain evidence="7">B3_LCP</strain>
    </source>
</reference>
<proteinExistence type="predicted"/>
<comment type="subcellular location">
    <subcellularLocation>
        <location evidence="1">Membrane</location>
        <topology evidence="1">Multi-pass membrane protein</topology>
    </subcellularLocation>
</comment>
<keyword evidence="3 6" id="KW-0812">Transmembrane</keyword>
<dbReference type="GO" id="GO:0016020">
    <property type="term" value="C:membrane"/>
    <property type="evidence" value="ECO:0007669"/>
    <property type="project" value="UniProtKB-SubCell"/>
</dbReference>
<evidence type="ECO:0008006" key="9">
    <source>
        <dbReference type="Google" id="ProtNLM"/>
    </source>
</evidence>
<dbReference type="InterPro" id="IPR000537">
    <property type="entry name" value="UbiA_prenyltransferase"/>
</dbReference>
<feature type="transmembrane region" description="Helical" evidence="6">
    <location>
        <begin position="131"/>
        <end position="148"/>
    </location>
</feature>
<dbReference type="GO" id="GO:0016765">
    <property type="term" value="F:transferase activity, transferring alkyl or aryl (other than methyl) groups"/>
    <property type="evidence" value="ECO:0007669"/>
    <property type="project" value="InterPro"/>
</dbReference>
<dbReference type="InterPro" id="IPR044878">
    <property type="entry name" value="UbiA_sf"/>
</dbReference>
<evidence type="ECO:0000256" key="1">
    <source>
        <dbReference type="ARBA" id="ARBA00004141"/>
    </source>
</evidence>
<dbReference type="AlphaFoldDB" id="A0A532V2A6"/>
<protein>
    <recommendedName>
        <fullName evidence="9">Ubiquinone biosynthesis protein UbiA</fullName>
    </recommendedName>
</protein>
<evidence type="ECO:0000256" key="5">
    <source>
        <dbReference type="ARBA" id="ARBA00023136"/>
    </source>
</evidence>
<feature type="transmembrane region" description="Helical" evidence="6">
    <location>
        <begin position="254"/>
        <end position="278"/>
    </location>
</feature>
<comment type="caution">
    <text evidence="7">The sequence shown here is derived from an EMBL/GenBank/DDBJ whole genome shotgun (WGS) entry which is preliminary data.</text>
</comment>
<organism evidence="7 8">
    <name type="scientific">candidate division LCP-89 bacterium B3_LCP</name>
    <dbReference type="NCBI Taxonomy" id="2012998"/>
    <lineage>
        <taxon>Bacteria</taxon>
        <taxon>Pseudomonadati</taxon>
        <taxon>Bacteria division LCP-89</taxon>
    </lineage>
</organism>
<feature type="transmembrane region" description="Helical" evidence="6">
    <location>
        <begin position="196"/>
        <end position="216"/>
    </location>
</feature>
<dbReference type="PANTHER" id="PTHR42723">
    <property type="entry name" value="CHLOROPHYLL SYNTHASE"/>
    <property type="match status" value="1"/>
</dbReference>
<sequence>MVKPGWFDTFFILRPTLFFPAWTFFLAGYSRGNGSNPALLMLWLAAGMGASFLLNQLSDRQEDRLNSKLWALWGKYLSTRTIYAELVLLIAAAVVGGIWAGLELSLLLTAYFLIGGYFYNFPPFRLKARPISGIIACGIGVWLFFLIGMRAGEGALLPGLVYGLPYALAGAAVTLLTHVPDIKGDRQAGVRTFPAVYGLTKTGAWACGLVGLCAILTYFLRDYILLAASLISLPFFIRYYLLKSSETAQFAVKISIFCIAIGVGLTWIPFLVIIALYYPFARWYHRERLGLNYPGFDSKVTPEESVIVQKRQMEEIETI</sequence>
<evidence type="ECO:0000256" key="4">
    <source>
        <dbReference type="ARBA" id="ARBA00022989"/>
    </source>
</evidence>
<feature type="transmembrane region" description="Helical" evidence="6">
    <location>
        <begin position="12"/>
        <end position="30"/>
    </location>
</feature>
<accession>A0A532V2A6</accession>
<evidence type="ECO:0000256" key="3">
    <source>
        <dbReference type="ARBA" id="ARBA00022692"/>
    </source>
</evidence>
<feature type="transmembrane region" description="Helical" evidence="6">
    <location>
        <begin position="155"/>
        <end position="176"/>
    </location>
</feature>
<feature type="transmembrane region" description="Helical" evidence="6">
    <location>
        <begin position="86"/>
        <end position="119"/>
    </location>
</feature>
<evidence type="ECO:0000313" key="7">
    <source>
        <dbReference type="EMBL" id="TKJ41127.1"/>
    </source>
</evidence>
<keyword evidence="5 6" id="KW-0472">Membrane</keyword>
<name>A0A532V2A6_UNCL8</name>
<feature type="transmembrane region" description="Helical" evidence="6">
    <location>
        <begin position="223"/>
        <end position="242"/>
    </location>
</feature>
<gene>
    <name evidence="7" type="ORF">CEE37_05515</name>
</gene>
<evidence type="ECO:0000256" key="6">
    <source>
        <dbReference type="SAM" id="Phobius"/>
    </source>
</evidence>
<evidence type="ECO:0000256" key="2">
    <source>
        <dbReference type="ARBA" id="ARBA00022475"/>
    </source>
</evidence>
<keyword evidence="4 6" id="KW-1133">Transmembrane helix</keyword>
<dbReference type="Gene3D" id="1.10.357.140">
    <property type="entry name" value="UbiA prenyltransferase"/>
    <property type="match status" value="1"/>
</dbReference>
<dbReference type="Pfam" id="PF01040">
    <property type="entry name" value="UbiA"/>
    <property type="match status" value="1"/>
</dbReference>
<keyword evidence="2" id="KW-1003">Cell membrane</keyword>
<dbReference type="InterPro" id="IPR050475">
    <property type="entry name" value="Prenyltransferase_related"/>
</dbReference>
<dbReference type="Proteomes" id="UP000319619">
    <property type="component" value="Unassembled WGS sequence"/>
</dbReference>
<dbReference type="PANTHER" id="PTHR42723:SF1">
    <property type="entry name" value="CHLOROPHYLL SYNTHASE, CHLOROPLASTIC"/>
    <property type="match status" value="1"/>
</dbReference>
<dbReference type="EMBL" id="NJBN01000003">
    <property type="protein sequence ID" value="TKJ41127.1"/>
    <property type="molecule type" value="Genomic_DNA"/>
</dbReference>
<feature type="transmembrane region" description="Helical" evidence="6">
    <location>
        <begin position="36"/>
        <end position="54"/>
    </location>
</feature>